<dbReference type="Pfam" id="PF01520">
    <property type="entry name" value="Amidase_3"/>
    <property type="match status" value="1"/>
</dbReference>
<dbReference type="GO" id="GO:0009253">
    <property type="term" value="P:peptidoglycan catabolic process"/>
    <property type="evidence" value="ECO:0007669"/>
    <property type="project" value="InterPro"/>
</dbReference>
<protein>
    <submittedName>
        <fullName evidence="4">N-acetylmuramoyl-L-alanine amidase</fullName>
    </submittedName>
</protein>
<dbReference type="FunFam" id="3.40.630.40:FF:000005">
    <property type="entry name" value="N-acetylmuramoyl-L-alanine amidase (AmiA)"/>
    <property type="match status" value="1"/>
</dbReference>
<dbReference type="EMBL" id="QJSX01000004">
    <property type="protein sequence ID" value="PYE54776.1"/>
    <property type="molecule type" value="Genomic_DNA"/>
</dbReference>
<comment type="caution">
    <text evidence="4">The sequence shown here is derived from an EMBL/GenBank/DDBJ whole genome shotgun (WGS) entry which is preliminary data.</text>
</comment>
<dbReference type="InterPro" id="IPR050695">
    <property type="entry name" value="N-acetylmuramoyl_amidase_3"/>
</dbReference>
<proteinExistence type="predicted"/>
<keyword evidence="1" id="KW-0378">Hydrolase</keyword>
<dbReference type="GO" id="GO:0030288">
    <property type="term" value="C:outer membrane-bounded periplasmic space"/>
    <property type="evidence" value="ECO:0007669"/>
    <property type="project" value="TreeGrafter"/>
</dbReference>
<dbReference type="CDD" id="cd02696">
    <property type="entry name" value="MurNAc-LAA"/>
    <property type="match status" value="1"/>
</dbReference>
<dbReference type="GO" id="GO:0008745">
    <property type="term" value="F:N-acetylmuramoyl-L-alanine amidase activity"/>
    <property type="evidence" value="ECO:0007669"/>
    <property type="project" value="InterPro"/>
</dbReference>
<name>A0A318S726_9DEIO</name>
<evidence type="ECO:0000313" key="5">
    <source>
        <dbReference type="Proteomes" id="UP000248326"/>
    </source>
</evidence>
<keyword evidence="2" id="KW-0732">Signal</keyword>
<sequence>MLYTARNVKRHTSLLLASLLIGTFSLAAPRIGNHDGFTRVVFDLPSDATATTKVLGRSVSVQVGAALKSERGSLRTNDVTAYDVQGGTRASTVTLTVASGRKVNAFVIPAKGSTPARLVVDVGTNVDRSASEQSAAVVRPAALGAPVAPRLKVVLDPGHGGIDNGMVGFVMEKEVTLDVSQRVREKLRAAGIDVVMTRDRDTQLSVNKPVDLNMRANLANVGTVNAYVSIHVNASTSSSAQGIETWVFGQLLDSGSRAVAVRENGGGAVGERVTRESANIAQSLLGDLIAQSKLTYSKKLASMVQRNLIASTGATNRGIGTAPFAVIRETRTPAILIELGFGSHPVEGRKLGDSTYRDTLATAIANAIAEFLHAK</sequence>
<organism evidence="4 5">
    <name type="scientific">Deinococcus yavapaiensis KR-236</name>
    <dbReference type="NCBI Taxonomy" id="694435"/>
    <lineage>
        <taxon>Bacteria</taxon>
        <taxon>Thermotogati</taxon>
        <taxon>Deinococcota</taxon>
        <taxon>Deinococci</taxon>
        <taxon>Deinococcales</taxon>
        <taxon>Deinococcaceae</taxon>
        <taxon>Deinococcus</taxon>
    </lineage>
</organism>
<dbReference type="InterPro" id="IPR002508">
    <property type="entry name" value="MurNAc-LAA_cat"/>
</dbReference>
<accession>A0A318S726</accession>
<dbReference type="PANTHER" id="PTHR30404:SF0">
    <property type="entry name" value="N-ACETYLMURAMOYL-L-ALANINE AMIDASE AMIC"/>
    <property type="match status" value="1"/>
</dbReference>
<dbReference type="Proteomes" id="UP000248326">
    <property type="component" value="Unassembled WGS sequence"/>
</dbReference>
<dbReference type="SMART" id="SM00646">
    <property type="entry name" value="Ami_3"/>
    <property type="match status" value="1"/>
</dbReference>
<evidence type="ECO:0000313" key="4">
    <source>
        <dbReference type="EMBL" id="PYE54776.1"/>
    </source>
</evidence>
<keyword evidence="5" id="KW-1185">Reference proteome</keyword>
<evidence type="ECO:0000256" key="1">
    <source>
        <dbReference type="ARBA" id="ARBA00022801"/>
    </source>
</evidence>
<gene>
    <name evidence="4" type="ORF">DES52_10446</name>
</gene>
<feature type="signal peptide" evidence="2">
    <location>
        <begin position="1"/>
        <end position="27"/>
    </location>
</feature>
<dbReference type="AlphaFoldDB" id="A0A318S726"/>
<evidence type="ECO:0000256" key="2">
    <source>
        <dbReference type="SAM" id="SignalP"/>
    </source>
</evidence>
<reference evidence="4 5" key="1">
    <citation type="submission" date="2018-06" db="EMBL/GenBank/DDBJ databases">
        <title>Genomic Encyclopedia of Type Strains, Phase IV (KMG-IV): sequencing the most valuable type-strain genomes for metagenomic binning, comparative biology and taxonomic classification.</title>
        <authorList>
            <person name="Goeker M."/>
        </authorList>
    </citation>
    <scope>NUCLEOTIDE SEQUENCE [LARGE SCALE GENOMIC DNA]</scope>
    <source>
        <strain evidence="4 5">DSM 18048</strain>
    </source>
</reference>
<dbReference type="SUPFAM" id="SSF53187">
    <property type="entry name" value="Zn-dependent exopeptidases"/>
    <property type="match status" value="1"/>
</dbReference>
<dbReference type="PANTHER" id="PTHR30404">
    <property type="entry name" value="N-ACETYLMURAMOYL-L-ALANINE AMIDASE"/>
    <property type="match status" value="1"/>
</dbReference>
<dbReference type="Gene3D" id="3.40.630.40">
    <property type="entry name" value="Zn-dependent exopeptidases"/>
    <property type="match status" value="1"/>
</dbReference>
<evidence type="ECO:0000259" key="3">
    <source>
        <dbReference type="SMART" id="SM00646"/>
    </source>
</evidence>
<feature type="chain" id="PRO_5016285335" evidence="2">
    <location>
        <begin position="28"/>
        <end position="375"/>
    </location>
</feature>
<feature type="domain" description="MurNAc-LAA" evidence="3">
    <location>
        <begin position="216"/>
        <end position="369"/>
    </location>
</feature>